<keyword evidence="3" id="KW-1133">Transmembrane helix</keyword>
<feature type="compositionally biased region" description="Basic and acidic residues" evidence="2">
    <location>
        <begin position="75"/>
        <end position="93"/>
    </location>
</feature>
<dbReference type="PANTHER" id="PTHR18887">
    <property type="entry name" value="GOLGI-ASSOCIATED PROTEIN GCP360-RELATED"/>
    <property type="match status" value="1"/>
</dbReference>
<feature type="coiled-coil region" evidence="1">
    <location>
        <begin position="1707"/>
        <end position="1779"/>
    </location>
</feature>
<feature type="coiled-coil region" evidence="1">
    <location>
        <begin position="2936"/>
        <end position="3085"/>
    </location>
</feature>
<evidence type="ECO:0008006" key="6">
    <source>
        <dbReference type="Google" id="ProtNLM"/>
    </source>
</evidence>
<name>A0A8J6KEY0_ELECQ</name>
<dbReference type="PANTHER" id="PTHR18887:SF2">
    <property type="entry name" value="GOLGIN SUBFAMILY B MEMBER 1"/>
    <property type="match status" value="1"/>
</dbReference>
<evidence type="ECO:0000256" key="3">
    <source>
        <dbReference type="SAM" id="Phobius"/>
    </source>
</evidence>
<keyword evidence="1" id="KW-0175">Coiled coil</keyword>
<evidence type="ECO:0000256" key="1">
    <source>
        <dbReference type="SAM" id="Coils"/>
    </source>
</evidence>
<keyword evidence="3" id="KW-0472">Membrane</keyword>
<feature type="coiled-coil region" evidence="1">
    <location>
        <begin position="2265"/>
        <end position="2348"/>
    </location>
</feature>
<protein>
    <recommendedName>
        <fullName evidence="6">Golgin subfamily B member 1</fullName>
    </recommendedName>
</protein>
<feature type="coiled-coil region" evidence="1">
    <location>
        <begin position="1577"/>
        <end position="1681"/>
    </location>
</feature>
<feature type="coiled-coil region" evidence="1">
    <location>
        <begin position="2389"/>
        <end position="2444"/>
    </location>
</feature>
<keyword evidence="3" id="KW-0812">Transmembrane</keyword>
<evidence type="ECO:0000256" key="2">
    <source>
        <dbReference type="SAM" id="MobiDB-lite"/>
    </source>
</evidence>
<dbReference type="Gene3D" id="1.10.287.1490">
    <property type="match status" value="1"/>
</dbReference>
<dbReference type="GO" id="GO:0005793">
    <property type="term" value="C:endoplasmic reticulum-Golgi intermediate compartment"/>
    <property type="evidence" value="ECO:0007669"/>
    <property type="project" value="TreeGrafter"/>
</dbReference>
<evidence type="ECO:0000313" key="5">
    <source>
        <dbReference type="Proteomes" id="UP000770717"/>
    </source>
</evidence>
<feature type="coiled-coil region" evidence="1">
    <location>
        <begin position="975"/>
        <end position="1111"/>
    </location>
</feature>
<dbReference type="GO" id="GO:0005801">
    <property type="term" value="C:cis-Golgi network"/>
    <property type="evidence" value="ECO:0007669"/>
    <property type="project" value="TreeGrafter"/>
</dbReference>
<feature type="region of interest" description="Disordered" evidence="2">
    <location>
        <begin position="1254"/>
        <end position="1274"/>
    </location>
</feature>
<feature type="coiled-coil region" evidence="1">
    <location>
        <begin position="1815"/>
        <end position="2041"/>
    </location>
</feature>
<feature type="region of interest" description="Disordered" evidence="2">
    <location>
        <begin position="3195"/>
        <end position="3219"/>
    </location>
</feature>
<feature type="coiled-coil region" evidence="1">
    <location>
        <begin position="2088"/>
        <end position="2238"/>
    </location>
</feature>
<sequence length="3302" mass="384257">MSEDQMERLAHYEKLVVQLKDLIQHKDVELKHKDAELQQKEIQIKSEREAVEAKFTKLKLQAKAKVTTLNKQIEELKRTAADQTSQERSEDKNGNGGNVSKGVQDNEDANSKQQDGNEVARQLQESQSSISALTKQLSESQETILSLTKQLQDSQELTKSLQEREDAAKKQEFETPQILRALEEKNEALHSRNQVVEMLEQELQSAELQKQVLSEQFREMEQELLKLRESLVIEQKERSQQAELHKDLLKEREVLFQQLQEAFDKEKDAASEKEGLKLQLEKVKLEIQVEQENGAQEELERLRAELTNEKGAQAELQQLKEQLEREKNVQEELQQLREELEREKGAQKELQQLREELEREKGAQEELQQLRKELEREKGAEEELQQLREELDREKGAQEELQQLREELEREKGAQEELKQPKEEFKREKGAQGELQQLKEEREKGMQEEFQQPREELEREKGVQEELQQPREEFEREKGAQEELKQLREELEREKGAQEELNQLKEQLKREKSAQEELKQLREELEREKGAQEELNQLREQLERETGAQEELQQPRKELERDKGAQEEVQRDGKPEKQNGARELQHLREQLEKEKGALEQLQQVRAELEQHKESQAELQIELERLKKANQELLIKPKGCEQDAQKIDEPNDDDMEIDSVKIELQTENKRHAELSRMKEQLKSMKESTKEFDHLTEEIEKEQKILNELERMKQEIKRMREAQSELDKLQEEHQLLEKQLEQSGVEYKNLSGQGSCQEEPLQHKKDVQTLVSFADLNTQHYTVATDEDSVAMYTGICQESEVSHQVLQSSTLNVQTHSVSQELVLDVTVKDAQENQLSILMLDLLDTQEEINKLKGELPVEGDLNECALSEQVLEKSKDVSDEANTHIQIHDSSDPKYQNINADKDAEIISMKKMVAELQSQIKTITFEKEQISFNLETLLNRQTASEKVQPLNKFLEVEEQQLTAYENQNILVEQVKSLENEFKSKDLKITALQKDLDHMNLLMSEQNELSKLQENQLEEKEQHLQSLKEMLNLSHNKEERLSEELATNEREKVLLQELLSQKTTEVQALQESISEKNQQVEEISHSLSDKMVLLNEEKYSMSKEIKALKEQLNSAIQDETGKGEELLQALRTENTEIHLQMETITKEKQHLQERLESVQIELAELNSHLKTVELKHAQSQEMIKIAQEEREMMQLQLQDQKCEFLKEHEELQNKLDTQINDYVQQLQLLTEKQQNSLEVIDRLQGEKSALESQLQSHINKSQHDAGEVELSKNEELQTPEELQTQLEDHKQENELLKRKLQAALISRKELNRKISKLEKQMVNCAVNQDKDLTSSVALEVKSLVEEMSEQNITEDYLKQQLSDRESDLETVRKELADKSATNEKFQNLIEELTLKLKDKSRQIESLIAEQTERTSVESQMSDALNTEDQEARIELENRITILEQDKEVLQKKVQEVLHSRRDTIKKVQEKDRHHREQLKQQKEDFNVLQEKYEKLQLNQKTCQTEVILEERGTQTIKPCLSEESQNTMSNMSEDFISVSVSEENAVELHLGKDWVDFSPVSIEDPVVDKSVVSDVTVEDYRMQMEVFQSHKNELELKALQLEEKLNGHLEEISHMQNTIDQLNSQLQNEKEKNLNSEVHASTLIAELESSHQESSHLTVTVQTLKEELMHKKEEIGQLQRDLEVVNVALKNADMLLVDKDDVILALKTQLEVQTKEYEEHHRKLEMQSLQLQNKPDEEMEEAKGKQQLQRKLQAALISRKEALKENKTLKLELDTLMNVKVDLSSRLQLTEGLVNQLTIEKDALLKTVSGQKDERDKLIAEIDKCLLENQNLEASCESLKLALAGITQDKENLTKELESGKLSHISQVSEWQEKLTDLQKEYETLLQSYENVSNETDRMKRAMETVRQEKQELFSKIKSVETEKKEVEKQLEDAEQEIESMKEKMRKFAKSKQQKILELEEENDRLRGEMLPAVGEQMYEATNAENSRLKEELDKVHSEKHSLILQLEQVKSEKYIVAEERESLRLQLNNVESNVQESLQEHPSEMDEEVLINNEVEVACSQPLGSEEVIGEQQVYKEMTKKHEISPKEETLEEKLQMKEHIKKLESNAKIKENEIEDMSREIKVLMDDKLSLETQLRDVQNRVTKMEIEIVESEKKYHIVVGDLDEVSRQKHASELEKDELEERLMNQMAELNGSIGNFQQDAIDSQVKNDCLQKELENLKFRFEEEKRQLERQKVEALSGAQKEYVEKLKAADQSVKGRKTQSKELQELLKEKQHEVRHLQKDCIQYQETISGLERAIKALEFERDKCEAEKLISNDMLAKAKEDANQAQNDLASFRVLLDDTQSEAARVLAENLKLKGEVRTITENTTVMLKRKEEDMERRLDMERDKHMKQILNLQEKINVLQQENEDLKGSIVNLQRLINEKDQEMKDLQGNLNQNIARLAAFTRSMCSLQNDRDRVLEESKTWSEKFTDAMQKKDIEINDKEKVCVDLQNELLHMTSQLEELKIELTRLQTENKELVASQQTETEVYVKTRDSLLEEKAILSSALEEEQKMHSACQQELRLRTQETSDGKNKLKALEIEVDQIKSENEKLLGIIKRLEAEAQNWKLNSEQIQSDLQASKSLVEQLHKELEQKEQDVVQLLNSRDEAVSTAVGKLHDIHAIECKTLEDRLKETEKEKLDVQDKIEKLTTRLKASQEEVDRSKGQLESFTKSMCSLQEERERVLSDYQQLEQRHLDGILVKDGLIQEAATENNKLHEELRLLRSRTDDLNAQNAKLNAQLTRYREDLKELISLKDSQLKQLLGEKLQEIEKLRHEQSDQEQQMLQEKGQREILQQELDERKLEKQKMLEELDGLKLRVSELLTEIGTQGKQLEEVHMLKDELIQVQKELTRVQEESSRIQVETEQKVQHAEAELNKKLQSMQHDTGILRNETETAEERVAELAKDLMESEQLLLTANEEIAGLKAQLQAFEGSIRSLQDSHDLAQEEIQRLQEQLTDVSVLNTELGAVNTEKNHLYNTLSESKEQQHKLETQLKDLIKTLQAREEEITRLASELDISQKRLQNSSEAMVSLQQEHNGLQAKLKAPRVEIERSLQSPSQRETRISSNEASNSAEELQTVQIEVQNLHTQLSETLKQVHLKDLRIQQMNSKLSQIFEEKNAVVLQLRGSNQHLRDATSRCSSLERQLQELQQKNLETLPSDSAPGGPQEKKEPQMETDQQLLELQARRRSLDWSTSRESAPHELSLLIETHGTTSVKTQTSSLRRLLRFFFCSRTKAPLLFSVYLLLIHVLLFLCFTGHL</sequence>
<feature type="region of interest" description="Disordered" evidence="2">
    <location>
        <begin position="371"/>
        <end position="595"/>
    </location>
</feature>
<feature type="compositionally biased region" description="Basic and acidic residues" evidence="2">
    <location>
        <begin position="1261"/>
        <end position="1274"/>
    </location>
</feature>
<feature type="coiled-coil region" evidence="1">
    <location>
        <begin position="663"/>
        <end position="744"/>
    </location>
</feature>
<organism evidence="4 5">
    <name type="scientific">Eleutherodactylus coqui</name>
    <name type="common">Puerto Rican coqui</name>
    <dbReference type="NCBI Taxonomy" id="57060"/>
    <lineage>
        <taxon>Eukaryota</taxon>
        <taxon>Metazoa</taxon>
        <taxon>Chordata</taxon>
        <taxon>Craniata</taxon>
        <taxon>Vertebrata</taxon>
        <taxon>Euteleostomi</taxon>
        <taxon>Amphibia</taxon>
        <taxon>Batrachia</taxon>
        <taxon>Anura</taxon>
        <taxon>Neobatrachia</taxon>
        <taxon>Hyloidea</taxon>
        <taxon>Eleutherodactylidae</taxon>
        <taxon>Eleutherodactylinae</taxon>
        <taxon>Eleutherodactylus</taxon>
        <taxon>Eleutherodactylus</taxon>
    </lineage>
</organism>
<comment type="caution">
    <text evidence="4">The sequence shown here is derived from an EMBL/GenBank/DDBJ whole genome shotgun (WGS) entry which is preliminary data.</text>
</comment>
<proteinExistence type="predicted"/>
<gene>
    <name evidence="4" type="ORF">GDO78_005588</name>
</gene>
<feature type="coiled-coil region" evidence="1">
    <location>
        <begin position="2749"/>
        <end position="2899"/>
    </location>
</feature>
<dbReference type="GO" id="GO:0016020">
    <property type="term" value="C:membrane"/>
    <property type="evidence" value="ECO:0007669"/>
    <property type="project" value="TreeGrafter"/>
</dbReference>
<feature type="region of interest" description="Disordered" evidence="2">
    <location>
        <begin position="75"/>
        <end position="127"/>
    </location>
</feature>
<keyword evidence="5" id="KW-1185">Reference proteome</keyword>
<feature type="transmembrane region" description="Helical" evidence="3">
    <location>
        <begin position="3279"/>
        <end position="3298"/>
    </location>
</feature>
<accession>A0A8J6KEY0</accession>
<dbReference type="EMBL" id="WNTK01000002">
    <property type="protein sequence ID" value="KAG9489726.1"/>
    <property type="molecule type" value="Genomic_DNA"/>
</dbReference>
<feature type="region of interest" description="Disordered" evidence="2">
    <location>
        <begin position="3093"/>
        <end position="3115"/>
    </location>
</feature>
<dbReference type="InterPro" id="IPR026202">
    <property type="entry name" value="GOLGB1"/>
</dbReference>
<dbReference type="Proteomes" id="UP000770717">
    <property type="component" value="Unassembled WGS sequence"/>
</dbReference>
<dbReference type="OrthoDB" id="9904168at2759"/>
<evidence type="ECO:0000313" key="4">
    <source>
        <dbReference type="EMBL" id="KAG9489726.1"/>
    </source>
</evidence>
<reference evidence="4" key="1">
    <citation type="thesis" date="2020" institute="ProQuest LLC" country="789 East Eisenhower Parkway, Ann Arbor, MI, USA">
        <title>Comparative Genomics and Chromosome Evolution.</title>
        <authorList>
            <person name="Mudd A.B."/>
        </authorList>
    </citation>
    <scope>NUCLEOTIDE SEQUENCE</scope>
    <source>
        <strain evidence="4">HN-11 Male</strain>
        <tissue evidence="4">Kidney and liver</tissue>
    </source>
</reference>
<feature type="coiled-coil region" evidence="1">
    <location>
        <begin position="1358"/>
        <end position="1498"/>
    </location>
</feature>
<feature type="coiled-coil region" evidence="1">
    <location>
        <begin position="2477"/>
        <end position="2709"/>
    </location>
</feature>